<reference evidence="3 4" key="1">
    <citation type="submission" date="2018-11" db="EMBL/GenBank/DDBJ databases">
        <authorList>
            <consortium name="Pathogen Informatics"/>
        </authorList>
    </citation>
    <scope>NUCLEOTIDE SEQUENCE [LARGE SCALE GENOMIC DNA]</scope>
</reference>
<evidence type="ECO:0000256" key="2">
    <source>
        <dbReference type="SAM" id="Phobius"/>
    </source>
</evidence>
<accession>A0A3P7ICD3</accession>
<dbReference type="OrthoDB" id="5877292at2759"/>
<keyword evidence="2" id="KW-0472">Membrane</keyword>
<evidence type="ECO:0000313" key="4">
    <source>
        <dbReference type="Proteomes" id="UP000270094"/>
    </source>
</evidence>
<dbReference type="EMBL" id="UYYB01016516">
    <property type="protein sequence ID" value="VDM70540.1"/>
    <property type="molecule type" value="Genomic_DNA"/>
</dbReference>
<keyword evidence="2" id="KW-1133">Transmembrane helix</keyword>
<proteinExistence type="predicted"/>
<gene>
    <name evidence="3" type="ORF">SVUK_LOCUS5538</name>
</gene>
<keyword evidence="4" id="KW-1185">Reference proteome</keyword>
<feature type="region of interest" description="Disordered" evidence="1">
    <location>
        <begin position="175"/>
        <end position="199"/>
    </location>
</feature>
<name>A0A3P7ICD3_STRVU</name>
<evidence type="ECO:0000256" key="1">
    <source>
        <dbReference type="SAM" id="MobiDB-lite"/>
    </source>
</evidence>
<keyword evidence="2" id="KW-0812">Transmembrane</keyword>
<feature type="transmembrane region" description="Helical" evidence="2">
    <location>
        <begin position="6"/>
        <end position="26"/>
    </location>
</feature>
<dbReference type="Proteomes" id="UP000270094">
    <property type="component" value="Unassembled WGS sequence"/>
</dbReference>
<protein>
    <submittedName>
        <fullName evidence="3">Uncharacterized protein</fullName>
    </submittedName>
</protein>
<organism evidence="3 4">
    <name type="scientific">Strongylus vulgaris</name>
    <name type="common">Blood worm</name>
    <dbReference type="NCBI Taxonomy" id="40348"/>
    <lineage>
        <taxon>Eukaryota</taxon>
        <taxon>Metazoa</taxon>
        <taxon>Ecdysozoa</taxon>
        <taxon>Nematoda</taxon>
        <taxon>Chromadorea</taxon>
        <taxon>Rhabditida</taxon>
        <taxon>Rhabditina</taxon>
        <taxon>Rhabditomorpha</taxon>
        <taxon>Strongyloidea</taxon>
        <taxon>Strongylidae</taxon>
        <taxon>Strongylus</taxon>
    </lineage>
</organism>
<sequence>MNEKEGSSVAAMAGFYYLFGILFLLAHRSHASFPAELETEESAGSAVGDSHVPVQPLPTAQVVASAPIANVAPAVASASVAHVAPAMPTAAVPGAVAPASALLPPQPYPIIPYASNYPLYYPLTALRNVKKTYVKESGHSSQTDIVSEGGHLSKSFGFHPFGKIPDAVASPELMRSRASKKLASKKTLRAHKKFDKKKN</sequence>
<dbReference type="AlphaFoldDB" id="A0A3P7ICD3"/>
<evidence type="ECO:0000313" key="3">
    <source>
        <dbReference type="EMBL" id="VDM70540.1"/>
    </source>
</evidence>
<feature type="compositionally biased region" description="Basic residues" evidence="1">
    <location>
        <begin position="177"/>
        <end position="199"/>
    </location>
</feature>